<protein>
    <submittedName>
        <fullName evidence="1">Uncharacterized protein</fullName>
    </submittedName>
</protein>
<proteinExistence type="predicted"/>
<evidence type="ECO:0000313" key="1">
    <source>
        <dbReference type="EMBL" id="OKS87427.1"/>
    </source>
</evidence>
<dbReference type="NCBIfam" id="NF038153">
    <property type="entry name" value="lant_leader_L1a"/>
    <property type="match status" value="1"/>
</dbReference>
<accession>A0A1Q6A094</accession>
<dbReference type="STRING" id="1302689.RG47T_2888"/>
<keyword evidence="2" id="KW-1185">Reference proteome</keyword>
<organism evidence="1 2">
    <name type="scientific">Mucilaginibacter polytrichastri</name>
    <dbReference type="NCBI Taxonomy" id="1302689"/>
    <lineage>
        <taxon>Bacteria</taxon>
        <taxon>Pseudomonadati</taxon>
        <taxon>Bacteroidota</taxon>
        <taxon>Sphingobacteriia</taxon>
        <taxon>Sphingobacteriales</taxon>
        <taxon>Sphingobacteriaceae</taxon>
        <taxon>Mucilaginibacter</taxon>
    </lineage>
</organism>
<sequence>MPKENLIQPLDLQKDIIAKLDENQLKEIEGGTDGGQVSCHFVSCIDNSLATCDDTQAK</sequence>
<dbReference type="RefSeq" id="WP_171972533.1">
    <property type="nucleotide sequence ID" value="NZ_FPAM01000006.1"/>
</dbReference>
<comment type="caution">
    <text evidence="1">The sequence shown here is derived from an EMBL/GenBank/DDBJ whole genome shotgun (WGS) entry which is preliminary data.</text>
</comment>
<evidence type="ECO:0000313" key="2">
    <source>
        <dbReference type="Proteomes" id="UP000186720"/>
    </source>
</evidence>
<dbReference type="EMBL" id="MPPL01000001">
    <property type="protein sequence ID" value="OKS87427.1"/>
    <property type="molecule type" value="Genomic_DNA"/>
</dbReference>
<reference evidence="1 2" key="1">
    <citation type="submission" date="2016-11" db="EMBL/GenBank/DDBJ databases">
        <title>Whole Genome Sequencing of Mucilaginibacter polytrichastri RG4-7(T) isolated from the moss sample.</title>
        <authorList>
            <person name="Li Y."/>
        </authorList>
    </citation>
    <scope>NUCLEOTIDE SEQUENCE [LARGE SCALE GENOMIC DNA]</scope>
    <source>
        <strain evidence="1 2">RG4-7</strain>
    </source>
</reference>
<name>A0A1Q6A094_9SPHI</name>
<dbReference type="AlphaFoldDB" id="A0A1Q6A094"/>
<dbReference type="Proteomes" id="UP000186720">
    <property type="component" value="Unassembled WGS sequence"/>
</dbReference>
<dbReference type="InterPro" id="IPR058238">
    <property type="entry name" value="Lant_leader_dom"/>
</dbReference>
<gene>
    <name evidence="1" type="ORF">RG47T_2888</name>
</gene>